<dbReference type="AlphaFoldDB" id="A0A0F9EMF2"/>
<dbReference type="EMBL" id="LAZR01024406">
    <property type="protein sequence ID" value="KKL75239.1"/>
    <property type="molecule type" value="Genomic_DNA"/>
</dbReference>
<name>A0A0F9EMF2_9ZZZZ</name>
<proteinExistence type="predicted"/>
<reference evidence="1" key="1">
    <citation type="journal article" date="2015" name="Nature">
        <title>Complex archaea that bridge the gap between prokaryotes and eukaryotes.</title>
        <authorList>
            <person name="Spang A."/>
            <person name="Saw J.H."/>
            <person name="Jorgensen S.L."/>
            <person name="Zaremba-Niedzwiedzka K."/>
            <person name="Martijn J."/>
            <person name="Lind A.E."/>
            <person name="van Eijk R."/>
            <person name="Schleper C."/>
            <person name="Guy L."/>
            <person name="Ettema T.J."/>
        </authorList>
    </citation>
    <scope>NUCLEOTIDE SEQUENCE</scope>
</reference>
<evidence type="ECO:0000313" key="1">
    <source>
        <dbReference type="EMBL" id="KKL75239.1"/>
    </source>
</evidence>
<accession>A0A0F9EMF2</accession>
<gene>
    <name evidence="1" type="ORF">LCGC14_2056870</name>
</gene>
<comment type="caution">
    <text evidence="1">The sequence shown here is derived from an EMBL/GenBank/DDBJ whole genome shotgun (WGS) entry which is preliminary data.</text>
</comment>
<organism evidence="1">
    <name type="scientific">marine sediment metagenome</name>
    <dbReference type="NCBI Taxonomy" id="412755"/>
    <lineage>
        <taxon>unclassified sequences</taxon>
        <taxon>metagenomes</taxon>
        <taxon>ecological metagenomes</taxon>
    </lineage>
</organism>
<sequence>MNHLPKIIGPAPSELSQEELLAKVRSERSVVSALLIAFRESLVPARGKKTRKSGSPTGPTEQDILTEMKKLGLSMSDLKEAVKVKKGEK</sequence>
<protein>
    <submittedName>
        <fullName evidence="1">Uncharacterized protein</fullName>
    </submittedName>
</protein>